<organism evidence="1 2">
    <name type="scientific">Bacillus badius</name>
    <dbReference type="NCBI Taxonomy" id="1455"/>
    <lineage>
        <taxon>Bacteria</taxon>
        <taxon>Bacillati</taxon>
        <taxon>Bacillota</taxon>
        <taxon>Bacilli</taxon>
        <taxon>Bacillales</taxon>
        <taxon>Bacillaceae</taxon>
        <taxon>Pseudobacillus</taxon>
    </lineage>
</organism>
<dbReference type="Proteomes" id="UP000031982">
    <property type="component" value="Unassembled WGS sequence"/>
</dbReference>
<comment type="caution">
    <text evidence="1">The sequence shown here is derived from an EMBL/GenBank/DDBJ whole genome shotgun (WGS) entry which is preliminary data.</text>
</comment>
<gene>
    <name evidence="1" type="ORF">SD77_2984</name>
</gene>
<accession>A0ABR5AQ95</accession>
<keyword evidence="2" id="KW-1185">Reference proteome</keyword>
<name>A0ABR5AQ95_BACBA</name>
<evidence type="ECO:0000313" key="2">
    <source>
        <dbReference type="Proteomes" id="UP000031982"/>
    </source>
</evidence>
<sequence length="60" mass="7100">MSLIIKSKVQSARKTYHCDDCGKPILNKEKYRYFFGAPDKRDKPYSLRICKGCDTFKEDY</sequence>
<protein>
    <submittedName>
        <fullName evidence="1">Uncharacterized protein</fullName>
    </submittedName>
</protein>
<proteinExistence type="predicted"/>
<evidence type="ECO:0000313" key="1">
    <source>
        <dbReference type="EMBL" id="KIL73707.1"/>
    </source>
</evidence>
<reference evidence="1 2" key="1">
    <citation type="submission" date="2015-01" db="EMBL/GenBank/DDBJ databases">
        <title>Genome Assembly of Bacillus badius MTCC 1458.</title>
        <authorList>
            <person name="Verma A."/>
            <person name="Khatri I."/>
            <person name="Mual P."/>
            <person name="Subramanian S."/>
            <person name="Krishnamurthi S."/>
        </authorList>
    </citation>
    <scope>NUCLEOTIDE SEQUENCE [LARGE SCALE GENOMIC DNA]</scope>
    <source>
        <strain evidence="1 2">MTCC 1458</strain>
    </source>
</reference>
<dbReference type="EMBL" id="JXLP01000028">
    <property type="protein sequence ID" value="KIL73707.1"/>
    <property type="molecule type" value="Genomic_DNA"/>
</dbReference>